<dbReference type="InterPro" id="IPR050695">
    <property type="entry name" value="N-acetylmuramoyl_amidase_3"/>
</dbReference>
<sequence>MQTHARFLPSVISAGASRRAVTAGASSLALIQAPCVSVVPRARRLAAALALLLIAVSPVGAAGPGHKPAPAEAAKTDTTKTDTAKSEPAKTEPAKPDAETPDVFGPLDDVVGSVSAKSAVATAEPGRDLDLAPVKDAAKAQPAGGPSTALAARIAGDGQRTRLIIDLSRAAEFRAFTLANPTRVIIDLKDVTFGFKADAPDMRRGLVSAYRFGLFAPGKARMVLDASDPVVIDKAFVIAAQDDQPARLVVDLVKTDAATFNATQAPAAEAAPPPPAADAAASPDDKRPVVVLDPGHGGVDSGTTGATSYAEKNIVLDVAVALRDKLEKSGRFRVVMTRSTDVFVPLGERVRIARRNQAALFVSIHADALAAGDGQARGASVYTLSDTASDADAAHLAEKENKSDAIAGIDSAEENSQVADILADLVQRETKSFSALFARTLVGTMKHTARMHRSPIKSAGFRVLKAHDVPSVLVELGYMSSPQDLKQMTSDAWRDKLAESMQTAINDFFATRVAGGVPTGGAAPAVPK</sequence>
<evidence type="ECO:0000256" key="2">
    <source>
        <dbReference type="ARBA" id="ARBA00011901"/>
    </source>
</evidence>
<dbReference type="Pfam" id="PF11741">
    <property type="entry name" value="AMIN"/>
    <property type="match status" value="1"/>
</dbReference>
<dbReference type="GO" id="GO:0030288">
    <property type="term" value="C:outer membrane-bounded periplasmic space"/>
    <property type="evidence" value="ECO:0007669"/>
    <property type="project" value="TreeGrafter"/>
</dbReference>
<dbReference type="SUPFAM" id="SSF53187">
    <property type="entry name" value="Zn-dependent exopeptidases"/>
    <property type="match status" value="1"/>
</dbReference>
<dbReference type="Gene3D" id="2.60.40.3500">
    <property type="match status" value="1"/>
</dbReference>
<keyword evidence="7" id="KW-1185">Reference proteome</keyword>
<dbReference type="InterPro" id="IPR021731">
    <property type="entry name" value="AMIN_dom"/>
</dbReference>
<dbReference type="AlphaFoldDB" id="A0A917FBM9"/>
<name>A0A917FBM9_9HYPH</name>
<comment type="catalytic activity">
    <reaction evidence="1">
        <text>Hydrolyzes the link between N-acetylmuramoyl residues and L-amino acid residues in certain cell-wall glycopeptides.</text>
        <dbReference type="EC" id="3.5.1.28"/>
    </reaction>
</comment>
<comment type="caution">
    <text evidence="6">The sequence shown here is derived from an EMBL/GenBank/DDBJ whole genome shotgun (WGS) entry which is preliminary data.</text>
</comment>
<keyword evidence="3" id="KW-0378">Hydrolase</keyword>
<organism evidence="6 7">
    <name type="scientific">Azorhizobium oxalatiphilum</name>
    <dbReference type="NCBI Taxonomy" id="980631"/>
    <lineage>
        <taxon>Bacteria</taxon>
        <taxon>Pseudomonadati</taxon>
        <taxon>Pseudomonadota</taxon>
        <taxon>Alphaproteobacteria</taxon>
        <taxon>Hyphomicrobiales</taxon>
        <taxon>Xanthobacteraceae</taxon>
        <taxon>Azorhizobium</taxon>
    </lineage>
</organism>
<feature type="domain" description="MurNAc-LAA" evidence="5">
    <location>
        <begin position="350"/>
        <end position="506"/>
    </location>
</feature>
<dbReference type="PANTHER" id="PTHR30404:SF0">
    <property type="entry name" value="N-ACETYLMURAMOYL-L-ALANINE AMIDASE AMIC"/>
    <property type="match status" value="1"/>
</dbReference>
<evidence type="ECO:0000256" key="1">
    <source>
        <dbReference type="ARBA" id="ARBA00001561"/>
    </source>
</evidence>
<dbReference type="CDD" id="cd02696">
    <property type="entry name" value="MurNAc-LAA"/>
    <property type="match status" value="1"/>
</dbReference>
<evidence type="ECO:0000259" key="5">
    <source>
        <dbReference type="SMART" id="SM00646"/>
    </source>
</evidence>
<feature type="region of interest" description="Disordered" evidence="4">
    <location>
        <begin position="264"/>
        <end position="288"/>
    </location>
</feature>
<dbReference type="EMBL" id="BMCT01000003">
    <property type="protein sequence ID" value="GGF65545.1"/>
    <property type="molecule type" value="Genomic_DNA"/>
</dbReference>
<dbReference type="Proteomes" id="UP000606044">
    <property type="component" value="Unassembled WGS sequence"/>
</dbReference>
<dbReference type="PANTHER" id="PTHR30404">
    <property type="entry name" value="N-ACETYLMURAMOYL-L-ALANINE AMIDASE"/>
    <property type="match status" value="1"/>
</dbReference>
<dbReference type="FunFam" id="3.40.630.40:FF:000005">
    <property type="entry name" value="N-acetylmuramoyl-L-alanine amidase (AmiA)"/>
    <property type="match status" value="1"/>
</dbReference>
<feature type="compositionally biased region" description="Basic and acidic residues" evidence="4">
    <location>
        <begin position="74"/>
        <end position="98"/>
    </location>
</feature>
<evidence type="ECO:0000313" key="7">
    <source>
        <dbReference type="Proteomes" id="UP000606044"/>
    </source>
</evidence>
<dbReference type="GO" id="GO:0009253">
    <property type="term" value="P:peptidoglycan catabolic process"/>
    <property type="evidence" value="ECO:0007669"/>
    <property type="project" value="InterPro"/>
</dbReference>
<reference evidence="6" key="1">
    <citation type="journal article" date="2014" name="Int. J. Syst. Evol. Microbiol.">
        <title>Complete genome sequence of Corynebacterium casei LMG S-19264T (=DSM 44701T), isolated from a smear-ripened cheese.</title>
        <authorList>
            <consortium name="US DOE Joint Genome Institute (JGI-PGF)"/>
            <person name="Walter F."/>
            <person name="Albersmeier A."/>
            <person name="Kalinowski J."/>
            <person name="Ruckert C."/>
        </authorList>
    </citation>
    <scope>NUCLEOTIDE SEQUENCE</scope>
    <source>
        <strain evidence="6">CCM 7897</strain>
    </source>
</reference>
<dbReference type="GO" id="GO:0008745">
    <property type="term" value="F:N-acetylmuramoyl-L-alanine amidase activity"/>
    <property type="evidence" value="ECO:0007669"/>
    <property type="project" value="UniProtKB-EC"/>
</dbReference>
<protein>
    <recommendedName>
        <fullName evidence="2">N-acetylmuramoyl-L-alanine amidase</fullName>
        <ecNumber evidence="2">3.5.1.28</ecNumber>
    </recommendedName>
</protein>
<evidence type="ECO:0000256" key="3">
    <source>
        <dbReference type="ARBA" id="ARBA00022801"/>
    </source>
</evidence>
<feature type="region of interest" description="Disordered" evidence="4">
    <location>
        <begin position="61"/>
        <end position="106"/>
    </location>
</feature>
<dbReference type="InterPro" id="IPR002508">
    <property type="entry name" value="MurNAc-LAA_cat"/>
</dbReference>
<evidence type="ECO:0000313" key="6">
    <source>
        <dbReference type="EMBL" id="GGF65545.1"/>
    </source>
</evidence>
<accession>A0A917FBM9</accession>
<reference evidence="6" key="2">
    <citation type="submission" date="2020-09" db="EMBL/GenBank/DDBJ databases">
        <authorList>
            <person name="Sun Q."/>
            <person name="Sedlacek I."/>
        </authorList>
    </citation>
    <scope>NUCLEOTIDE SEQUENCE</scope>
    <source>
        <strain evidence="6">CCM 7897</strain>
    </source>
</reference>
<proteinExistence type="predicted"/>
<dbReference type="Pfam" id="PF01520">
    <property type="entry name" value="Amidase_3"/>
    <property type="match status" value="1"/>
</dbReference>
<dbReference type="Gene3D" id="3.40.630.40">
    <property type="entry name" value="Zn-dependent exopeptidases"/>
    <property type="match status" value="1"/>
</dbReference>
<dbReference type="SMART" id="SM00646">
    <property type="entry name" value="Ami_3"/>
    <property type="match status" value="1"/>
</dbReference>
<feature type="compositionally biased region" description="Low complexity" evidence="4">
    <location>
        <begin position="61"/>
        <end position="73"/>
    </location>
</feature>
<gene>
    <name evidence="6" type="ORF">GCM10007301_26620</name>
</gene>
<evidence type="ECO:0000256" key="4">
    <source>
        <dbReference type="SAM" id="MobiDB-lite"/>
    </source>
</evidence>
<dbReference type="EC" id="3.5.1.28" evidence="2"/>